<keyword evidence="3" id="KW-1185">Reference proteome</keyword>
<evidence type="ECO:0000313" key="3">
    <source>
        <dbReference type="Proteomes" id="UP001500635"/>
    </source>
</evidence>
<dbReference type="InterPro" id="IPR039261">
    <property type="entry name" value="FNR_nucleotide-bd"/>
</dbReference>
<evidence type="ECO:0000313" key="2">
    <source>
        <dbReference type="EMBL" id="GAA4386557.1"/>
    </source>
</evidence>
<gene>
    <name evidence="2" type="ORF">GCM10023147_09960</name>
</gene>
<comment type="caution">
    <text evidence="2">The sequence shown here is derived from an EMBL/GenBank/DDBJ whole genome shotgun (WGS) entry which is preliminary data.</text>
</comment>
<feature type="region of interest" description="Disordered" evidence="1">
    <location>
        <begin position="1"/>
        <end position="20"/>
    </location>
</feature>
<dbReference type="SUPFAM" id="SSF52343">
    <property type="entry name" value="Ferredoxin reductase-like, C-terminal NADP-linked domain"/>
    <property type="match status" value="1"/>
</dbReference>
<organism evidence="2 3">
    <name type="scientific">Tsukamurella soli</name>
    <dbReference type="NCBI Taxonomy" id="644556"/>
    <lineage>
        <taxon>Bacteria</taxon>
        <taxon>Bacillati</taxon>
        <taxon>Actinomycetota</taxon>
        <taxon>Actinomycetes</taxon>
        <taxon>Mycobacteriales</taxon>
        <taxon>Tsukamurellaceae</taxon>
        <taxon>Tsukamurella</taxon>
    </lineage>
</organism>
<accession>A0ABP8J7V3</accession>
<dbReference type="RefSeq" id="WP_344991744.1">
    <property type="nucleotide sequence ID" value="NZ_BAABFR010000010.1"/>
</dbReference>
<dbReference type="Proteomes" id="UP001500635">
    <property type="component" value="Unassembled WGS sequence"/>
</dbReference>
<reference evidence="3" key="1">
    <citation type="journal article" date="2019" name="Int. J. Syst. Evol. Microbiol.">
        <title>The Global Catalogue of Microorganisms (GCM) 10K type strain sequencing project: providing services to taxonomists for standard genome sequencing and annotation.</title>
        <authorList>
            <consortium name="The Broad Institute Genomics Platform"/>
            <consortium name="The Broad Institute Genome Sequencing Center for Infectious Disease"/>
            <person name="Wu L."/>
            <person name="Ma J."/>
        </authorList>
    </citation>
    <scope>NUCLEOTIDE SEQUENCE [LARGE SCALE GENOMIC DNA]</scope>
    <source>
        <strain evidence="3">JCM 17688</strain>
    </source>
</reference>
<protein>
    <submittedName>
        <fullName evidence="2">Uncharacterized protein</fullName>
    </submittedName>
</protein>
<proteinExistence type="predicted"/>
<sequence>MNAPSHGHRRRQLPDGYRLAEGERRGRIDLGAVGIPDHGDIFLCGPGPFMESATRQLVDSGVTRDRVYFEAFTPLAG</sequence>
<dbReference type="EMBL" id="BAABFR010000010">
    <property type="protein sequence ID" value="GAA4386557.1"/>
    <property type="molecule type" value="Genomic_DNA"/>
</dbReference>
<dbReference type="Gene3D" id="3.40.50.80">
    <property type="entry name" value="Nucleotide-binding domain of ferredoxin-NADP reductase (FNR) module"/>
    <property type="match status" value="1"/>
</dbReference>
<evidence type="ECO:0000256" key="1">
    <source>
        <dbReference type="SAM" id="MobiDB-lite"/>
    </source>
</evidence>
<feature type="compositionally biased region" description="Basic residues" evidence="1">
    <location>
        <begin position="1"/>
        <end position="11"/>
    </location>
</feature>
<name>A0ABP8J7V3_9ACTN</name>